<dbReference type="EMBL" id="JABFRW010000139">
    <property type="protein sequence ID" value="NOT34702.1"/>
    <property type="molecule type" value="Genomic_DNA"/>
</dbReference>
<protein>
    <submittedName>
        <fullName evidence="3">EamA family transporter</fullName>
    </submittedName>
</protein>
<dbReference type="InterPro" id="IPR037185">
    <property type="entry name" value="EmrE-like"/>
</dbReference>
<feature type="non-terminal residue" evidence="3">
    <location>
        <position position="223"/>
    </location>
</feature>
<evidence type="ECO:0000313" key="3">
    <source>
        <dbReference type="EMBL" id="NOT34702.1"/>
    </source>
</evidence>
<feature type="transmembrane region" description="Helical" evidence="1">
    <location>
        <begin position="116"/>
        <end position="135"/>
    </location>
</feature>
<sequence>MNFSIAGAVCSSVLFGAADLVGGLAARRDRAMRVTFFSGLGAIAVLLVALPFSHGTPTQSDYLWALAAGVCGAAGATLIYKSFALGPVSLASPVLCTLGLIVPVVVGLFSGERPSLAQWLGIAVGLGALPLLSLANEGSAGHTRAHLMKTLYVASLAGLVVGWFLVCVARIGPHAGLLPLVAARAAAMAILALLLIAGRHSLMPARAARGWSLGAGARLTSAE</sequence>
<dbReference type="InterPro" id="IPR000620">
    <property type="entry name" value="EamA_dom"/>
</dbReference>
<feature type="transmembrane region" description="Helical" evidence="1">
    <location>
        <begin position="62"/>
        <end position="83"/>
    </location>
</feature>
<feature type="transmembrane region" description="Helical" evidence="1">
    <location>
        <begin position="33"/>
        <end position="50"/>
    </location>
</feature>
<proteinExistence type="predicted"/>
<dbReference type="Gene3D" id="1.10.3730.20">
    <property type="match status" value="1"/>
</dbReference>
<keyword evidence="1" id="KW-0812">Transmembrane</keyword>
<dbReference type="GO" id="GO:0016020">
    <property type="term" value="C:membrane"/>
    <property type="evidence" value="ECO:0007669"/>
    <property type="project" value="InterPro"/>
</dbReference>
<reference evidence="3 4" key="1">
    <citation type="submission" date="2020-04" db="EMBL/GenBank/DDBJ databases">
        <title>Metagenomic profiling of ammonia- and methane-oxidizing microorganisms in a Dutch drinking water treatment plant.</title>
        <authorList>
            <person name="Poghosyan L."/>
            <person name="Leucker S."/>
        </authorList>
    </citation>
    <scope>NUCLEOTIDE SEQUENCE [LARGE SCALE GENOMIC DNA]</scope>
    <source>
        <strain evidence="3">S-RSF-IL-03</strain>
    </source>
</reference>
<accession>A0A849SH48</accession>
<name>A0A849SH48_UNCEI</name>
<feature type="domain" description="EamA" evidence="2">
    <location>
        <begin position="4"/>
        <end position="133"/>
    </location>
</feature>
<gene>
    <name evidence="3" type="ORF">HOP12_11105</name>
</gene>
<feature type="transmembrane region" description="Helical" evidence="1">
    <location>
        <begin position="177"/>
        <end position="197"/>
    </location>
</feature>
<dbReference type="Proteomes" id="UP000580839">
    <property type="component" value="Unassembled WGS sequence"/>
</dbReference>
<feature type="transmembrane region" description="Helical" evidence="1">
    <location>
        <begin position="6"/>
        <end position="26"/>
    </location>
</feature>
<evidence type="ECO:0000313" key="4">
    <source>
        <dbReference type="Proteomes" id="UP000580839"/>
    </source>
</evidence>
<evidence type="ECO:0000259" key="2">
    <source>
        <dbReference type="Pfam" id="PF00892"/>
    </source>
</evidence>
<keyword evidence="1" id="KW-0472">Membrane</keyword>
<organism evidence="3 4">
    <name type="scientific">Eiseniibacteriota bacterium</name>
    <dbReference type="NCBI Taxonomy" id="2212470"/>
    <lineage>
        <taxon>Bacteria</taxon>
        <taxon>Candidatus Eiseniibacteriota</taxon>
    </lineage>
</organism>
<feature type="transmembrane region" description="Helical" evidence="1">
    <location>
        <begin position="147"/>
        <end position="171"/>
    </location>
</feature>
<feature type="transmembrane region" description="Helical" evidence="1">
    <location>
        <begin position="90"/>
        <end position="110"/>
    </location>
</feature>
<dbReference type="Pfam" id="PF00892">
    <property type="entry name" value="EamA"/>
    <property type="match status" value="1"/>
</dbReference>
<evidence type="ECO:0000256" key="1">
    <source>
        <dbReference type="SAM" id="Phobius"/>
    </source>
</evidence>
<dbReference type="AlphaFoldDB" id="A0A849SH48"/>
<keyword evidence="1" id="KW-1133">Transmembrane helix</keyword>
<dbReference type="SUPFAM" id="SSF103481">
    <property type="entry name" value="Multidrug resistance efflux transporter EmrE"/>
    <property type="match status" value="1"/>
</dbReference>
<comment type="caution">
    <text evidence="3">The sequence shown here is derived from an EMBL/GenBank/DDBJ whole genome shotgun (WGS) entry which is preliminary data.</text>
</comment>